<evidence type="ECO:0000313" key="1">
    <source>
        <dbReference type="EMBL" id="JAH11914.1"/>
    </source>
</evidence>
<accession>A0A0E9Q5A4</accession>
<dbReference type="EMBL" id="GBXM01096663">
    <property type="protein sequence ID" value="JAH11914.1"/>
    <property type="molecule type" value="Transcribed_RNA"/>
</dbReference>
<proteinExistence type="predicted"/>
<name>A0A0E9Q5A4_ANGAN</name>
<reference evidence="1" key="1">
    <citation type="submission" date="2014-11" db="EMBL/GenBank/DDBJ databases">
        <authorList>
            <person name="Amaro Gonzalez C."/>
        </authorList>
    </citation>
    <scope>NUCLEOTIDE SEQUENCE</scope>
</reference>
<reference evidence="1" key="2">
    <citation type="journal article" date="2015" name="Fish Shellfish Immunol.">
        <title>Early steps in the European eel (Anguilla anguilla)-Vibrio vulnificus interaction in the gills: Role of the RtxA13 toxin.</title>
        <authorList>
            <person name="Callol A."/>
            <person name="Pajuelo D."/>
            <person name="Ebbesson L."/>
            <person name="Teles M."/>
            <person name="MacKenzie S."/>
            <person name="Amaro C."/>
        </authorList>
    </citation>
    <scope>NUCLEOTIDE SEQUENCE</scope>
</reference>
<sequence>MKYNVYCGCCILYERSSFIK</sequence>
<dbReference type="AlphaFoldDB" id="A0A0E9Q5A4"/>
<protein>
    <submittedName>
        <fullName evidence="1">Uncharacterized protein</fullName>
    </submittedName>
</protein>
<organism evidence="1">
    <name type="scientific">Anguilla anguilla</name>
    <name type="common">European freshwater eel</name>
    <name type="synonym">Muraena anguilla</name>
    <dbReference type="NCBI Taxonomy" id="7936"/>
    <lineage>
        <taxon>Eukaryota</taxon>
        <taxon>Metazoa</taxon>
        <taxon>Chordata</taxon>
        <taxon>Craniata</taxon>
        <taxon>Vertebrata</taxon>
        <taxon>Euteleostomi</taxon>
        <taxon>Actinopterygii</taxon>
        <taxon>Neopterygii</taxon>
        <taxon>Teleostei</taxon>
        <taxon>Anguilliformes</taxon>
        <taxon>Anguillidae</taxon>
        <taxon>Anguilla</taxon>
    </lineage>
</organism>